<dbReference type="AlphaFoldDB" id="A0AAD4G5T3"/>
<reference evidence="2" key="1">
    <citation type="submission" date="2019-10" db="EMBL/GenBank/DDBJ databases">
        <authorList>
            <consortium name="DOE Joint Genome Institute"/>
            <person name="Kuo A."/>
            <person name="Miyauchi S."/>
            <person name="Kiss E."/>
            <person name="Drula E."/>
            <person name="Kohler A."/>
            <person name="Sanchez-Garcia M."/>
            <person name="Andreopoulos B."/>
            <person name="Barry K.W."/>
            <person name="Bonito G."/>
            <person name="Buee M."/>
            <person name="Carver A."/>
            <person name="Chen C."/>
            <person name="Cichocki N."/>
            <person name="Clum A."/>
            <person name="Culley D."/>
            <person name="Crous P.W."/>
            <person name="Fauchery L."/>
            <person name="Girlanda M."/>
            <person name="Hayes R."/>
            <person name="Keri Z."/>
            <person name="LaButti K."/>
            <person name="Lipzen A."/>
            <person name="Lombard V."/>
            <person name="Magnuson J."/>
            <person name="Maillard F."/>
            <person name="Morin E."/>
            <person name="Murat C."/>
            <person name="Nolan M."/>
            <person name="Ohm R."/>
            <person name="Pangilinan J."/>
            <person name="Pereira M."/>
            <person name="Perotto S."/>
            <person name="Peter M."/>
            <person name="Riley R."/>
            <person name="Sitrit Y."/>
            <person name="Stielow B."/>
            <person name="Szollosi G."/>
            <person name="Zifcakova L."/>
            <person name="Stursova M."/>
            <person name="Spatafora J.W."/>
            <person name="Tedersoo L."/>
            <person name="Vaario L.-M."/>
            <person name="Yamada A."/>
            <person name="Yan M."/>
            <person name="Wang P."/>
            <person name="Xu J."/>
            <person name="Bruns T."/>
            <person name="Baldrian P."/>
            <person name="Vilgalys R."/>
            <person name="Henrissat B."/>
            <person name="Grigoriev I.V."/>
            <person name="Hibbett D."/>
            <person name="Nagy L.G."/>
            <person name="Martin F.M."/>
        </authorList>
    </citation>
    <scope>NUCLEOTIDE SEQUENCE</scope>
    <source>
        <strain evidence="2">BED1</strain>
    </source>
</reference>
<dbReference type="Proteomes" id="UP001194468">
    <property type="component" value="Unassembled WGS sequence"/>
</dbReference>
<feature type="non-terminal residue" evidence="2">
    <location>
        <position position="1"/>
    </location>
</feature>
<accession>A0AAD4G5T3</accession>
<feature type="region of interest" description="Disordered" evidence="1">
    <location>
        <begin position="73"/>
        <end position="95"/>
    </location>
</feature>
<dbReference type="EMBL" id="WHUW01000432">
    <property type="protein sequence ID" value="KAF8414765.1"/>
    <property type="molecule type" value="Genomic_DNA"/>
</dbReference>
<evidence type="ECO:0000313" key="3">
    <source>
        <dbReference type="Proteomes" id="UP001194468"/>
    </source>
</evidence>
<comment type="caution">
    <text evidence="2">The sequence shown here is derived from an EMBL/GenBank/DDBJ whole genome shotgun (WGS) entry which is preliminary data.</text>
</comment>
<evidence type="ECO:0000313" key="2">
    <source>
        <dbReference type="EMBL" id="KAF8414765.1"/>
    </source>
</evidence>
<feature type="compositionally biased region" description="Polar residues" evidence="1">
    <location>
        <begin position="84"/>
        <end position="95"/>
    </location>
</feature>
<gene>
    <name evidence="2" type="ORF">L210DRAFT_3719079</name>
</gene>
<keyword evidence="3" id="KW-1185">Reference proteome</keyword>
<sequence length="95" mass="10563">PLQYHVLDSRQLQSTSRLQHRPACFGGTAFGRPLAEGGDVHVATDENFHHPHRCSAGNSPAFYDPVYKAEVMGSRIQEQRKKPQMTQTQGTGRST</sequence>
<organism evidence="2 3">
    <name type="scientific">Boletus edulis BED1</name>
    <dbReference type="NCBI Taxonomy" id="1328754"/>
    <lineage>
        <taxon>Eukaryota</taxon>
        <taxon>Fungi</taxon>
        <taxon>Dikarya</taxon>
        <taxon>Basidiomycota</taxon>
        <taxon>Agaricomycotina</taxon>
        <taxon>Agaricomycetes</taxon>
        <taxon>Agaricomycetidae</taxon>
        <taxon>Boletales</taxon>
        <taxon>Boletineae</taxon>
        <taxon>Boletaceae</taxon>
        <taxon>Boletoideae</taxon>
        <taxon>Boletus</taxon>
    </lineage>
</organism>
<name>A0AAD4G5T3_BOLED</name>
<protein>
    <submittedName>
        <fullName evidence="2">Uncharacterized protein</fullName>
    </submittedName>
</protein>
<reference evidence="2" key="2">
    <citation type="journal article" date="2020" name="Nat. Commun.">
        <title>Large-scale genome sequencing of mycorrhizal fungi provides insights into the early evolution of symbiotic traits.</title>
        <authorList>
            <person name="Miyauchi S."/>
            <person name="Kiss E."/>
            <person name="Kuo A."/>
            <person name="Drula E."/>
            <person name="Kohler A."/>
            <person name="Sanchez-Garcia M."/>
            <person name="Morin E."/>
            <person name="Andreopoulos B."/>
            <person name="Barry K.W."/>
            <person name="Bonito G."/>
            <person name="Buee M."/>
            <person name="Carver A."/>
            <person name="Chen C."/>
            <person name="Cichocki N."/>
            <person name="Clum A."/>
            <person name="Culley D."/>
            <person name="Crous P.W."/>
            <person name="Fauchery L."/>
            <person name="Girlanda M."/>
            <person name="Hayes R.D."/>
            <person name="Keri Z."/>
            <person name="LaButti K."/>
            <person name="Lipzen A."/>
            <person name="Lombard V."/>
            <person name="Magnuson J."/>
            <person name="Maillard F."/>
            <person name="Murat C."/>
            <person name="Nolan M."/>
            <person name="Ohm R.A."/>
            <person name="Pangilinan J."/>
            <person name="Pereira M.F."/>
            <person name="Perotto S."/>
            <person name="Peter M."/>
            <person name="Pfister S."/>
            <person name="Riley R."/>
            <person name="Sitrit Y."/>
            <person name="Stielow J.B."/>
            <person name="Szollosi G."/>
            <person name="Zifcakova L."/>
            <person name="Stursova M."/>
            <person name="Spatafora J.W."/>
            <person name="Tedersoo L."/>
            <person name="Vaario L.M."/>
            <person name="Yamada A."/>
            <person name="Yan M."/>
            <person name="Wang P."/>
            <person name="Xu J."/>
            <person name="Bruns T."/>
            <person name="Baldrian P."/>
            <person name="Vilgalys R."/>
            <person name="Dunand C."/>
            <person name="Henrissat B."/>
            <person name="Grigoriev I.V."/>
            <person name="Hibbett D."/>
            <person name="Nagy L.G."/>
            <person name="Martin F.M."/>
        </authorList>
    </citation>
    <scope>NUCLEOTIDE SEQUENCE</scope>
    <source>
        <strain evidence="2">BED1</strain>
    </source>
</reference>
<proteinExistence type="predicted"/>
<evidence type="ECO:0000256" key="1">
    <source>
        <dbReference type="SAM" id="MobiDB-lite"/>
    </source>
</evidence>